<dbReference type="PANTHER" id="PTHR46889">
    <property type="entry name" value="TRANSPOSASE INSF FOR INSERTION SEQUENCE IS3B-RELATED"/>
    <property type="match status" value="1"/>
</dbReference>
<dbReference type="AlphaFoldDB" id="A0AAV2VNH1"/>
<dbReference type="InterPro" id="IPR012337">
    <property type="entry name" value="RNaseH-like_sf"/>
</dbReference>
<evidence type="ECO:0000313" key="3">
    <source>
        <dbReference type="Proteomes" id="UP000018211"/>
    </source>
</evidence>
<dbReference type="EMBL" id="CAOF01000080">
    <property type="protein sequence ID" value="CCO46185.1"/>
    <property type="molecule type" value="Genomic_DNA"/>
</dbReference>
<dbReference type="InterPro" id="IPR036397">
    <property type="entry name" value="RNaseH_sf"/>
</dbReference>
<dbReference type="GO" id="GO:0015074">
    <property type="term" value="P:DNA integration"/>
    <property type="evidence" value="ECO:0007669"/>
    <property type="project" value="InterPro"/>
</dbReference>
<dbReference type="InterPro" id="IPR050900">
    <property type="entry name" value="Transposase_IS3/IS150/IS904"/>
</dbReference>
<dbReference type="InterPro" id="IPR048020">
    <property type="entry name" value="Transpos_IS3"/>
</dbReference>
<dbReference type="PANTHER" id="PTHR46889:SF5">
    <property type="entry name" value="INTEGRASE PROTEIN"/>
    <property type="match status" value="1"/>
</dbReference>
<gene>
    <name evidence="2" type="ORF">VIBNISOn1_1700001</name>
</gene>
<accession>A0AAV2VNH1</accession>
<dbReference type="SUPFAM" id="SSF53098">
    <property type="entry name" value="Ribonuclease H-like"/>
    <property type="match status" value="1"/>
</dbReference>
<dbReference type="Gene3D" id="3.30.420.10">
    <property type="entry name" value="Ribonuclease H-like superfamily/Ribonuclease H"/>
    <property type="match status" value="1"/>
</dbReference>
<protein>
    <recommendedName>
        <fullName evidence="1">Integrase catalytic domain-containing protein</fullName>
    </recommendedName>
</protein>
<proteinExistence type="predicted"/>
<dbReference type="Proteomes" id="UP000018211">
    <property type="component" value="Unassembled WGS sequence"/>
</dbReference>
<reference evidence="2 3" key="1">
    <citation type="journal article" date="2013" name="ISME J.">
        <title>Comparative genomics of pathogenic lineages of Vibrio nigripulchritudo identifies virulence-associated traits.</title>
        <authorList>
            <person name="Goudenege D."/>
            <person name="Labreuche Y."/>
            <person name="Krin E."/>
            <person name="Ansquer D."/>
            <person name="Mangenot S."/>
            <person name="Calteau A."/>
            <person name="Medigue C."/>
            <person name="Mazel D."/>
            <person name="Polz M.F."/>
            <person name="Le Roux F."/>
        </authorList>
    </citation>
    <scope>NUCLEOTIDE SEQUENCE [LARGE SCALE GENOMIC DNA]</scope>
    <source>
        <strain evidence="2 3">SOn1</strain>
    </source>
</reference>
<organism evidence="2 3">
    <name type="scientific">Vibrio nigripulchritudo SOn1</name>
    <dbReference type="NCBI Taxonomy" id="1238450"/>
    <lineage>
        <taxon>Bacteria</taxon>
        <taxon>Pseudomonadati</taxon>
        <taxon>Pseudomonadota</taxon>
        <taxon>Gammaproteobacteria</taxon>
        <taxon>Vibrionales</taxon>
        <taxon>Vibrionaceae</taxon>
        <taxon>Vibrio</taxon>
    </lineage>
</organism>
<sequence>MPNKIEQLWVADITYLPTQQGESYVSLVTDAYSRKIVGYYVDDNMKTQSVKRAFTSALKKRKNKEKLVHHSDRGSQYCSKEYQDIHKNHGISCSMTDGYDCYQNALAERIDGILKTELLLRKPRDLGEARVMVAESVEIYNQLRPHTALKYKTPDEVHRAF</sequence>
<evidence type="ECO:0000313" key="2">
    <source>
        <dbReference type="EMBL" id="CCO46185.1"/>
    </source>
</evidence>
<dbReference type="InterPro" id="IPR001584">
    <property type="entry name" value="Integrase_cat-core"/>
</dbReference>
<dbReference type="PROSITE" id="PS50994">
    <property type="entry name" value="INTEGRASE"/>
    <property type="match status" value="1"/>
</dbReference>
<evidence type="ECO:0000259" key="1">
    <source>
        <dbReference type="PROSITE" id="PS50994"/>
    </source>
</evidence>
<dbReference type="Pfam" id="PF00665">
    <property type="entry name" value="rve"/>
    <property type="match status" value="1"/>
</dbReference>
<name>A0AAV2VNH1_9VIBR</name>
<dbReference type="NCBIfam" id="NF033516">
    <property type="entry name" value="transpos_IS3"/>
    <property type="match status" value="1"/>
</dbReference>
<comment type="caution">
    <text evidence="2">The sequence shown here is derived from an EMBL/GenBank/DDBJ whole genome shotgun (WGS) entry which is preliminary data.</text>
</comment>
<dbReference type="GO" id="GO:0003676">
    <property type="term" value="F:nucleic acid binding"/>
    <property type="evidence" value="ECO:0007669"/>
    <property type="project" value="InterPro"/>
</dbReference>
<feature type="domain" description="Integrase catalytic" evidence="1">
    <location>
        <begin position="1"/>
        <end position="161"/>
    </location>
</feature>